<dbReference type="Proteomes" id="UP000249065">
    <property type="component" value="Unassembled WGS sequence"/>
</dbReference>
<protein>
    <recommendedName>
        <fullName evidence="4">Rhamnan synthesis protein F</fullName>
    </recommendedName>
</protein>
<sequence length="400" mass="43548">MPTAARPLPAAAPEPYALTPLILDPPGLRRAVHGYSTAGTWRRLAWRIGQVLAEVAGALPQDALRRLRGGAPPLRRLEEGLDPRPGARSVALYVHFAASGQVSEMVRRQLALLAAEGFAIVFITMAEAVPAADWQAARQHCALVAQRRNFARDFGAWQDLAAEARRRWPEATELLLANDSVLGPILPLEPVLGALREGGEGLFGLTESIQGGPHLQSYFLLARGRAAVADLFHFLLAMRMSHSKWLVVQRGELRVARWMRARGHQVAALFGYRRLIAATLADPAERAQLAASHPLLRELEQMPAAERDALFATQPLNPTHHFWLALVRRLGFPFLKTELIRRNPGRLPGVEGWPALVPAEAPCPAGVLEAHLRIMDAPPAGDAANDPAAQGTGQETRTIA</sequence>
<evidence type="ECO:0000313" key="3">
    <source>
        <dbReference type="Proteomes" id="UP000249065"/>
    </source>
</evidence>
<dbReference type="OrthoDB" id="8849801at2"/>
<organism evidence="2 3">
    <name type="scientific">Roseicella frigidaeris</name>
    <dbReference type="NCBI Taxonomy" id="2230885"/>
    <lineage>
        <taxon>Bacteria</taxon>
        <taxon>Pseudomonadati</taxon>
        <taxon>Pseudomonadota</taxon>
        <taxon>Alphaproteobacteria</taxon>
        <taxon>Acetobacterales</taxon>
        <taxon>Roseomonadaceae</taxon>
        <taxon>Roseicella</taxon>
    </lineage>
</organism>
<feature type="region of interest" description="Disordered" evidence="1">
    <location>
        <begin position="378"/>
        <end position="400"/>
    </location>
</feature>
<evidence type="ECO:0000313" key="2">
    <source>
        <dbReference type="EMBL" id="RAI57191.1"/>
    </source>
</evidence>
<accession>A0A327M1R4</accession>
<dbReference type="RefSeq" id="WP_111471708.1">
    <property type="nucleotide sequence ID" value="NZ_QLIX01000020.1"/>
</dbReference>
<comment type="caution">
    <text evidence="2">The sequence shown here is derived from an EMBL/GenBank/DDBJ whole genome shotgun (WGS) entry which is preliminary data.</text>
</comment>
<keyword evidence="3" id="KW-1185">Reference proteome</keyword>
<dbReference type="EMBL" id="QLIX01000020">
    <property type="protein sequence ID" value="RAI57191.1"/>
    <property type="molecule type" value="Genomic_DNA"/>
</dbReference>
<feature type="compositionally biased region" description="Low complexity" evidence="1">
    <location>
        <begin position="378"/>
        <end position="389"/>
    </location>
</feature>
<feature type="compositionally biased region" description="Polar residues" evidence="1">
    <location>
        <begin position="391"/>
        <end position="400"/>
    </location>
</feature>
<evidence type="ECO:0000256" key="1">
    <source>
        <dbReference type="SAM" id="MobiDB-lite"/>
    </source>
</evidence>
<reference evidence="3" key="1">
    <citation type="submission" date="2018-06" db="EMBL/GenBank/DDBJ databases">
        <authorList>
            <person name="Khan S.A."/>
        </authorList>
    </citation>
    <scope>NUCLEOTIDE SEQUENCE [LARGE SCALE GENOMIC DNA]</scope>
    <source>
        <strain evidence="3">DB-1506</strain>
    </source>
</reference>
<dbReference type="AlphaFoldDB" id="A0A327M1R4"/>
<gene>
    <name evidence="2" type="ORF">DOO78_20340</name>
</gene>
<evidence type="ECO:0008006" key="4">
    <source>
        <dbReference type="Google" id="ProtNLM"/>
    </source>
</evidence>
<name>A0A327M1R4_9PROT</name>
<proteinExistence type="predicted"/>